<dbReference type="InParanoid" id="H3A299"/>
<dbReference type="PANTHER" id="PTHR12080">
    <property type="entry name" value="SIGNALING LYMPHOCYTIC ACTIVATION MOLECULE"/>
    <property type="match status" value="1"/>
</dbReference>
<comment type="subcellular location">
    <subcellularLocation>
        <location evidence="1">Membrane</location>
    </subcellularLocation>
</comment>
<evidence type="ECO:0008006" key="7">
    <source>
        <dbReference type="Google" id="ProtNLM"/>
    </source>
</evidence>
<dbReference type="GeneTree" id="ENSGT01030000238148"/>
<organism evidence="5 6">
    <name type="scientific">Latimeria chalumnae</name>
    <name type="common">Coelacanth</name>
    <dbReference type="NCBI Taxonomy" id="7897"/>
    <lineage>
        <taxon>Eukaryota</taxon>
        <taxon>Metazoa</taxon>
        <taxon>Chordata</taxon>
        <taxon>Craniata</taxon>
        <taxon>Vertebrata</taxon>
        <taxon>Euteleostomi</taxon>
        <taxon>Coelacanthiformes</taxon>
        <taxon>Coelacanthidae</taxon>
        <taxon>Latimeria</taxon>
    </lineage>
</organism>
<dbReference type="OMA" id="TITELTW"/>
<dbReference type="AlphaFoldDB" id="H3A299"/>
<dbReference type="PANTHER" id="PTHR12080:SF55">
    <property type="entry name" value="LYMPHOCYTE FUNCTION-ASSOCIATED ANTIGEN 3"/>
    <property type="match status" value="1"/>
</dbReference>
<dbReference type="Gene3D" id="2.60.40.10">
    <property type="entry name" value="Immunoglobulins"/>
    <property type="match status" value="2"/>
</dbReference>
<dbReference type="InterPro" id="IPR036179">
    <property type="entry name" value="Ig-like_dom_sf"/>
</dbReference>
<evidence type="ECO:0000256" key="1">
    <source>
        <dbReference type="ARBA" id="ARBA00004370"/>
    </source>
</evidence>
<dbReference type="FunCoup" id="H3A299">
    <property type="interactions" value="253"/>
</dbReference>
<keyword evidence="2" id="KW-0732">Signal</keyword>
<reference evidence="5" key="3">
    <citation type="submission" date="2025-09" db="UniProtKB">
        <authorList>
            <consortium name="Ensembl"/>
        </authorList>
    </citation>
    <scope>IDENTIFICATION</scope>
</reference>
<reference evidence="6" key="1">
    <citation type="submission" date="2011-08" db="EMBL/GenBank/DDBJ databases">
        <title>The draft genome of Latimeria chalumnae.</title>
        <authorList>
            <person name="Di Palma F."/>
            <person name="Alfoldi J."/>
            <person name="Johnson J."/>
            <person name="Berlin A."/>
            <person name="Gnerre S."/>
            <person name="Jaffe D."/>
            <person name="MacCallum I."/>
            <person name="Young S."/>
            <person name="Walker B.J."/>
            <person name="Lander E."/>
            <person name="Lindblad-Toh K."/>
        </authorList>
    </citation>
    <scope>NUCLEOTIDE SEQUENCE [LARGE SCALE GENOMIC DNA]</scope>
    <source>
        <strain evidence="6">Wild caught</strain>
    </source>
</reference>
<sequence>MTPQFSMTGTITELTWKLNENKVSELDGTEVKDFREFQGRTSIDSSTGALTIQNVTLEDAGNYKAELITKDGTISTWTVKLRVVAPVSKPNVTCNINNTVVQLHCKAEPATGLTYQWMYWKNGKDHQSEGDTLVLSDTARDLSVTCIVKNEKSNDSTILALQRCFNSGEIFHSDHFSKYKSQKPC</sequence>
<dbReference type="InterPro" id="IPR015631">
    <property type="entry name" value="CD2/SLAM_rcpt"/>
</dbReference>
<evidence type="ECO:0000313" key="6">
    <source>
        <dbReference type="Proteomes" id="UP000008672"/>
    </source>
</evidence>
<dbReference type="SUPFAM" id="SSF48726">
    <property type="entry name" value="Immunoglobulin"/>
    <property type="match status" value="2"/>
</dbReference>
<dbReference type="STRING" id="7897.ENSLACP00000003770"/>
<dbReference type="Bgee" id="ENSLACG00000003358">
    <property type="expression patterns" value="Expressed in mesonephros and 2 other cell types or tissues"/>
</dbReference>
<evidence type="ECO:0000256" key="4">
    <source>
        <dbReference type="ARBA" id="ARBA00023180"/>
    </source>
</evidence>
<protein>
    <recommendedName>
        <fullName evidence="7">Ig-like domain-containing protein</fullName>
    </recommendedName>
</protein>
<evidence type="ECO:0000313" key="5">
    <source>
        <dbReference type="Ensembl" id="ENSLACP00000003770.1"/>
    </source>
</evidence>
<dbReference type="Ensembl" id="ENSLACT00000003804.1">
    <property type="protein sequence ID" value="ENSLACP00000003770.1"/>
    <property type="gene ID" value="ENSLACG00000003358.1"/>
</dbReference>
<evidence type="ECO:0000256" key="2">
    <source>
        <dbReference type="ARBA" id="ARBA00022729"/>
    </source>
</evidence>
<dbReference type="eggNOG" id="ENOG502SFZA">
    <property type="taxonomic scope" value="Eukaryota"/>
</dbReference>
<keyword evidence="4" id="KW-0325">Glycoprotein</keyword>
<reference evidence="5" key="2">
    <citation type="submission" date="2025-08" db="UniProtKB">
        <authorList>
            <consortium name="Ensembl"/>
        </authorList>
    </citation>
    <scope>IDENTIFICATION</scope>
</reference>
<name>H3A299_LATCH</name>
<keyword evidence="6" id="KW-1185">Reference proteome</keyword>
<dbReference type="GO" id="GO:0016020">
    <property type="term" value="C:membrane"/>
    <property type="evidence" value="ECO:0007669"/>
    <property type="project" value="UniProtKB-SubCell"/>
</dbReference>
<keyword evidence="3" id="KW-0472">Membrane</keyword>
<accession>H3A299</accession>
<dbReference type="EMBL" id="AFYH01254338">
    <property type="status" value="NOT_ANNOTATED_CDS"/>
    <property type="molecule type" value="Genomic_DNA"/>
</dbReference>
<dbReference type="Proteomes" id="UP000008672">
    <property type="component" value="Unassembled WGS sequence"/>
</dbReference>
<dbReference type="InterPro" id="IPR013783">
    <property type="entry name" value="Ig-like_fold"/>
</dbReference>
<proteinExistence type="predicted"/>
<evidence type="ECO:0000256" key="3">
    <source>
        <dbReference type="ARBA" id="ARBA00023136"/>
    </source>
</evidence>
<dbReference type="HOGENOM" id="CLU_1460847_0_0_1"/>